<dbReference type="EMBL" id="CM039174">
    <property type="protein sequence ID" value="KAH9752877.1"/>
    <property type="molecule type" value="Genomic_DNA"/>
</dbReference>
<name>A0ACB8KEQ0_CITSI</name>
<accession>A0ACB8KEQ0</accession>
<gene>
    <name evidence="1" type="ORF">KPL71_014883</name>
</gene>
<evidence type="ECO:0000313" key="1">
    <source>
        <dbReference type="EMBL" id="KAH9752877.1"/>
    </source>
</evidence>
<sequence length="736" mass="84285">MSSKVVYEGWMVRYGRRKIGRSFIHMRYFVLESRLLAYYKKKPQDNQVPIKTLLIDGNCRVEDRGLKTHHGHMVYVLSVYNKKEKYHRITMAAFNIQEALIWKEKIELVIDQHQESQVSNGNKYVSFEYKSGMDNGRNGSSSDHESQFSAQEDEDDGHLNLMRRTTIGNGPPDLVHDWTRELDSDLSNQNINNQAFSRKHWRLLQCQNGLRIFEELLEVDYLPRSCSRAMKAVGVVEASCEEIFELVMSMDGTRYEWDCSFQYGSLVEEVDGHTAILYHRLQLDWFPMFVWPRDLCYVRYWRRNDDGSYVVLFRSREHENCGPQPGYVRAHVESGGFNISPLKPRNGRPRTQVQHLMQIDLKGWGVGYLSMFQQHCLFQMLNSVAGLREWFAQTDERSAHPRIPVMVNMASASVSSKKNQNLQDSLIHPSSSLDQLNAGSRHSVMMDEYSDEDEEFQLAESEQEANEKKIENDFKRTVAALEEEQADQIDLSCFSGNLRHDDRDNARDCWKLSDGNNFRVRSKHFCYDKTKIPAGKHLMDLVAVDWFKDTKRMDHVARRQGCAAQVASEKGLFSLIFNLQVPGSTHYSMVFYFVTRQLVMGSLLQRFVDGDDEFRNSRLKLIPSVPKGSWIVRQSVGSTPCLLGKAVDCNYIRGPKYLEVNALGISIIDVDIGSSTVANGVLGLVIGVITTLVVDMAFLVQANTTDELPERLIGAVRVSHIELKSAVVPKLEPEIS</sequence>
<evidence type="ECO:0000313" key="2">
    <source>
        <dbReference type="Proteomes" id="UP000829398"/>
    </source>
</evidence>
<proteinExistence type="predicted"/>
<dbReference type="Proteomes" id="UP000829398">
    <property type="component" value="Chromosome 5"/>
</dbReference>
<protein>
    <submittedName>
        <fullName evidence="1">Protein ENHANCED DISEASE RESISTANCE 2</fullName>
    </submittedName>
</protein>
<organism evidence="1 2">
    <name type="scientific">Citrus sinensis</name>
    <name type="common">Sweet orange</name>
    <name type="synonym">Citrus aurantium var. sinensis</name>
    <dbReference type="NCBI Taxonomy" id="2711"/>
    <lineage>
        <taxon>Eukaryota</taxon>
        <taxon>Viridiplantae</taxon>
        <taxon>Streptophyta</taxon>
        <taxon>Embryophyta</taxon>
        <taxon>Tracheophyta</taxon>
        <taxon>Spermatophyta</taxon>
        <taxon>Magnoliopsida</taxon>
        <taxon>eudicotyledons</taxon>
        <taxon>Gunneridae</taxon>
        <taxon>Pentapetalae</taxon>
        <taxon>rosids</taxon>
        <taxon>malvids</taxon>
        <taxon>Sapindales</taxon>
        <taxon>Rutaceae</taxon>
        <taxon>Aurantioideae</taxon>
        <taxon>Citrus</taxon>
    </lineage>
</organism>
<comment type="caution">
    <text evidence="1">The sequence shown here is derived from an EMBL/GenBank/DDBJ whole genome shotgun (WGS) entry which is preliminary data.</text>
</comment>
<reference evidence="2" key="1">
    <citation type="journal article" date="2023" name="Hortic. Res.">
        <title>A chromosome-level phased genome enabling allele-level studies in sweet orange: a case study on citrus Huanglongbing tolerance.</title>
        <authorList>
            <person name="Wu B."/>
            <person name="Yu Q."/>
            <person name="Deng Z."/>
            <person name="Duan Y."/>
            <person name="Luo F."/>
            <person name="Gmitter F. Jr."/>
        </authorList>
    </citation>
    <scope>NUCLEOTIDE SEQUENCE [LARGE SCALE GENOMIC DNA]</scope>
    <source>
        <strain evidence="2">cv. Valencia</strain>
    </source>
</reference>
<keyword evidence="2" id="KW-1185">Reference proteome</keyword>